<dbReference type="GeneID" id="9586296"/>
<dbReference type="GO" id="GO:0045493">
    <property type="term" value="P:xylan catabolic process"/>
    <property type="evidence" value="ECO:0007669"/>
    <property type="project" value="UniProtKB-KW"/>
</dbReference>
<dbReference type="InterPro" id="IPR043595">
    <property type="entry name" value="FaeB/C/D"/>
</dbReference>
<evidence type="ECO:0000256" key="8">
    <source>
        <dbReference type="ARBA" id="ARBA00023326"/>
    </source>
</evidence>
<evidence type="ECO:0000256" key="5">
    <source>
        <dbReference type="ARBA" id="ARBA00022729"/>
    </source>
</evidence>
<keyword evidence="7" id="KW-0119">Carbohydrate metabolism</keyword>
<evidence type="ECO:0000313" key="11">
    <source>
        <dbReference type="Proteomes" id="UP000007431"/>
    </source>
</evidence>
<evidence type="ECO:0000256" key="7">
    <source>
        <dbReference type="ARBA" id="ARBA00023277"/>
    </source>
</evidence>
<dbReference type="OMA" id="FDNDVHH"/>
<keyword evidence="4" id="KW-0858">Xylan degradation</keyword>
<dbReference type="Proteomes" id="UP000007431">
    <property type="component" value="Unassembled WGS sequence"/>
</dbReference>
<evidence type="ECO:0000256" key="1">
    <source>
        <dbReference type="ARBA" id="ARBA00004613"/>
    </source>
</evidence>
<dbReference type="KEGG" id="scm:SCHCO_02493117"/>
<evidence type="ECO:0000256" key="3">
    <source>
        <dbReference type="ARBA" id="ARBA00022525"/>
    </source>
</evidence>
<keyword evidence="8" id="KW-0624">Polysaccharide degradation</keyword>
<dbReference type="GO" id="GO:0005576">
    <property type="term" value="C:extracellular region"/>
    <property type="evidence" value="ECO:0007669"/>
    <property type="project" value="UniProtKB-SubCell"/>
</dbReference>
<dbReference type="GO" id="GO:0030600">
    <property type="term" value="F:feruloyl esterase activity"/>
    <property type="evidence" value="ECO:0007669"/>
    <property type="project" value="UniProtKB-EC"/>
</dbReference>
<gene>
    <name evidence="10" type="ORF">SCHCODRAFT_53058</name>
</gene>
<dbReference type="AlphaFoldDB" id="D8PZ98"/>
<name>D8PZ98_SCHCM</name>
<sequence>MGPSTVFARPIAAVHRRLGRRAQCSSDLPDWGFGPHHRAIRTLNVAGADRQYRVHLPEDYPAEGGHAVVLSFHGNGGTSKHQETATELSHSDVRINGKGIIAVYPQASIGVGRKGDGSDAKASWQGAPYAAAEPHDIEFTMQILDDLEANLCVDSSRIYASGKSNGGGFVNLLACTPEATARIAAFAMSSPALYPGTRPDTCAPDRQIPILIAHGTSDGTIPYGGRRWGTPYEVPNIDDFAKGWASRNGLVADNFGTAEPFTRTELWAWGGEGARDRVERLKVDGLEHVWPSLKGLDQLGKVAPFEFTASAMMPFFDKYSL</sequence>
<dbReference type="eggNOG" id="ENOG502SBTI">
    <property type="taxonomic scope" value="Eukaryota"/>
</dbReference>
<keyword evidence="11" id="KW-1185">Reference proteome</keyword>
<accession>D8PZ98</accession>
<comment type="catalytic activity">
    <reaction evidence="9">
        <text>feruloyl-polysaccharide + H2O = ferulate + polysaccharide.</text>
        <dbReference type="EC" id="3.1.1.73"/>
    </reaction>
</comment>
<dbReference type="PANTHER" id="PTHR38050:SF2">
    <property type="entry name" value="FERULOYL ESTERASE C-RELATED"/>
    <property type="match status" value="1"/>
</dbReference>
<evidence type="ECO:0000313" key="10">
    <source>
        <dbReference type="EMBL" id="EFI98831.1"/>
    </source>
</evidence>
<dbReference type="RefSeq" id="XP_003033734.1">
    <property type="nucleotide sequence ID" value="XM_003033688.1"/>
</dbReference>
<dbReference type="Gene3D" id="3.40.50.1820">
    <property type="entry name" value="alpha/beta hydrolase"/>
    <property type="match status" value="1"/>
</dbReference>
<dbReference type="InParanoid" id="D8PZ98"/>
<evidence type="ECO:0000256" key="9">
    <source>
        <dbReference type="ARBA" id="ARBA00034075"/>
    </source>
</evidence>
<evidence type="ECO:0000256" key="6">
    <source>
        <dbReference type="ARBA" id="ARBA00022801"/>
    </source>
</evidence>
<dbReference type="VEuPathDB" id="FungiDB:SCHCODRAFT_02493117"/>
<dbReference type="SUPFAM" id="SSF53474">
    <property type="entry name" value="alpha/beta-Hydrolases"/>
    <property type="match status" value="1"/>
</dbReference>
<organism evidence="11">
    <name type="scientific">Schizophyllum commune (strain H4-8 / FGSC 9210)</name>
    <name type="common">Split gill fungus</name>
    <dbReference type="NCBI Taxonomy" id="578458"/>
    <lineage>
        <taxon>Eukaryota</taxon>
        <taxon>Fungi</taxon>
        <taxon>Dikarya</taxon>
        <taxon>Basidiomycota</taxon>
        <taxon>Agaricomycotina</taxon>
        <taxon>Agaricomycetes</taxon>
        <taxon>Agaricomycetidae</taxon>
        <taxon>Agaricales</taxon>
        <taxon>Schizophyllaceae</taxon>
        <taxon>Schizophyllum</taxon>
    </lineage>
</organism>
<protein>
    <recommendedName>
        <fullName evidence="2">feruloyl esterase</fullName>
        <ecNumber evidence="2">3.1.1.73</ecNumber>
    </recommendedName>
</protein>
<dbReference type="HOGENOM" id="CLU_027551_4_1_1"/>
<dbReference type="EC" id="3.1.1.73" evidence="2"/>
<dbReference type="OrthoDB" id="424610at2759"/>
<keyword evidence="6" id="KW-0378">Hydrolase</keyword>
<keyword evidence="5" id="KW-0732">Signal</keyword>
<evidence type="ECO:0000256" key="4">
    <source>
        <dbReference type="ARBA" id="ARBA00022651"/>
    </source>
</evidence>
<dbReference type="PANTHER" id="PTHR38050">
    <property type="match status" value="1"/>
</dbReference>
<proteinExistence type="predicted"/>
<evidence type="ECO:0000256" key="2">
    <source>
        <dbReference type="ARBA" id="ARBA00013091"/>
    </source>
</evidence>
<dbReference type="InterPro" id="IPR029058">
    <property type="entry name" value="AB_hydrolase_fold"/>
</dbReference>
<dbReference type="EMBL" id="GL377304">
    <property type="protein sequence ID" value="EFI98831.1"/>
    <property type="molecule type" value="Genomic_DNA"/>
</dbReference>
<comment type="subcellular location">
    <subcellularLocation>
        <location evidence="1">Secreted</location>
    </subcellularLocation>
</comment>
<keyword evidence="3" id="KW-0964">Secreted</keyword>
<reference evidence="10 11" key="1">
    <citation type="journal article" date="2010" name="Nat. Biotechnol.">
        <title>Genome sequence of the model mushroom Schizophyllum commune.</title>
        <authorList>
            <person name="Ohm R.A."/>
            <person name="de Jong J.F."/>
            <person name="Lugones L.G."/>
            <person name="Aerts A."/>
            <person name="Kothe E."/>
            <person name="Stajich J.E."/>
            <person name="de Vries R.P."/>
            <person name="Record E."/>
            <person name="Levasseur A."/>
            <person name="Baker S.E."/>
            <person name="Bartholomew K.A."/>
            <person name="Coutinho P.M."/>
            <person name="Erdmann S."/>
            <person name="Fowler T.J."/>
            <person name="Gathman A.C."/>
            <person name="Lombard V."/>
            <person name="Henrissat B."/>
            <person name="Knabe N."/>
            <person name="Kuees U."/>
            <person name="Lilly W.W."/>
            <person name="Lindquist E."/>
            <person name="Lucas S."/>
            <person name="Magnuson J.K."/>
            <person name="Piumi F."/>
            <person name="Raudaskoski M."/>
            <person name="Salamov A."/>
            <person name="Schmutz J."/>
            <person name="Schwarze F.W.M.R."/>
            <person name="vanKuyk P.A."/>
            <person name="Horton J.S."/>
            <person name="Grigoriev I.V."/>
            <person name="Woesten H.A.B."/>
        </authorList>
    </citation>
    <scope>NUCLEOTIDE SEQUENCE [LARGE SCALE GENOMIC DNA]</scope>
    <source>
        <strain evidence="11">H4-8 / FGSC 9210</strain>
    </source>
</reference>